<gene>
    <name evidence="1" type="ORF">DPMN_061272</name>
</gene>
<dbReference type="AlphaFoldDB" id="A0A9D4C7J4"/>
<evidence type="ECO:0000313" key="2">
    <source>
        <dbReference type="Proteomes" id="UP000828390"/>
    </source>
</evidence>
<accession>A0A9D4C7J4</accession>
<organism evidence="1 2">
    <name type="scientific">Dreissena polymorpha</name>
    <name type="common">Zebra mussel</name>
    <name type="synonym">Mytilus polymorpha</name>
    <dbReference type="NCBI Taxonomy" id="45954"/>
    <lineage>
        <taxon>Eukaryota</taxon>
        <taxon>Metazoa</taxon>
        <taxon>Spiralia</taxon>
        <taxon>Lophotrochozoa</taxon>
        <taxon>Mollusca</taxon>
        <taxon>Bivalvia</taxon>
        <taxon>Autobranchia</taxon>
        <taxon>Heteroconchia</taxon>
        <taxon>Euheterodonta</taxon>
        <taxon>Imparidentia</taxon>
        <taxon>Neoheterodontei</taxon>
        <taxon>Myida</taxon>
        <taxon>Dreissenoidea</taxon>
        <taxon>Dreissenidae</taxon>
        <taxon>Dreissena</taxon>
    </lineage>
</organism>
<proteinExistence type="predicted"/>
<comment type="caution">
    <text evidence="1">The sequence shown here is derived from an EMBL/GenBank/DDBJ whole genome shotgun (WGS) entry which is preliminary data.</text>
</comment>
<dbReference type="EMBL" id="JAIWYP010000013">
    <property type="protein sequence ID" value="KAH3718468.1"/>
    <property type="molecule type" value="Genomic_DNA"/>
</dbReference>
<sequence>MSFIVKISPPPGGHDIIGTNILTKFLEDRTMNIAPRVLTRTNTPIIGGHVFQPTETKDRTINEASRVVTKLYFSHIRTYVQPPGDHVFLTDHNHFRTHPRFKTETIFEIIQDIIRANVLGTFHEDWTTDRQTDGRTDGRTDIIGTNLLTKFHDDRTKKVAYCFLTRHMLRPHLPIPRYYWDKSSKFHDYRTIHVASRVFTRFYYSHIR</sequence>
<reference evidence="1" key="2">
    <citation type="submission" date="2020-11" db="EMBL/GenBank/DDBJ databases">
        <authorList>
            <person name="McCartney M.A."/>
            <person name="Auch B."/>
            <person name="Kono T."/>
            <person name="Mallez S."/>
            <person name="Becker A."/>
            <person name="Gohl D.M."/>
            <person name="Silverstein K.A.T."/>
            <person name="Koren S."/>
            <person name="Bechman K.B."/>
            <person name="Herman A."/>
            <person name="Abrahante J.E."/>
            <person name="Garbe J."/>
        </authorList>
    </citation>
    <scope>NUCLEOTIDE SEQUENCE</scope>
    <source>
        <strain evidence="1">Duluth1</strain>
        <tissue evidence="1">Whole animal</tissue>
    </source>
</reference>
<reference evidence="1" key="1">
    <citation type="journal article" date="2019" name="bioRxiv">
        <title>The Genome of the Zebra Mussel, Dreissena polymorpha: A Resource for Invasive Species Research.</title>
        <authorList>
            <person name="McCartney M.A."/>
            <person name="Auch B."/>
            <person name="Kono T."/>
            <person name="Mallez S."/>
            <person name="Zhang Y."/>
            <person name="Obille A."/>
            <person name="Becker A."/>
            <person name="Abrahante J.E."/>
            <person name="Garbe J."/>
            <person name="Badalamenti J.P."/>
            <person name="Herman A."/>
            <person name="Mangelson H."/>
            <person name="Liachko I."/>
            <person name="Sullivan S."/>
            <person name="Sone E.D."/>
            <person name="Koren S."/>
            <person name="Silverstein K.A.T."/>
            <person name="Beckman K.B."/>
            <person name="Gohl D.M."/>
        </authorList>
    </citation>
    <scope>NUCLEOTIDE SEQUENCE</scope>
    <source>
        <strain evidence="1">Duluth1</strain>
        <tissue evidence="1">Whole animal</tissue>
    </source>
</reference>
<protein>
    <submittedName>
        <fullName evidence="1">Uncharacterized protein</fullName>
    </submittedName>
</protein>
<keyword evidence="2" id="KW-1185">Reference proteome</keyword>
<name>A0A9D4C7J4_DREPO</name>
<evidence type="ECO:0000313" key="1">
    <source>
        <dbReference type="EMBL" id="KAH3718468.1"/>
    </source>
</evidence>
<dbReference type="Proteomes" id="UP000828390">
    <property type="component" value="Unassembled WGS sequence"/>
</dbReference>